<evidence type="ECO:0000313" key="5">
    <source>
        <dbReference type="Proteomes" id="UP000005387"/>
    </source>
</evidence>
<evidence type="ECO:0000259" key="3">
    <source>
        <dbReference type="PROSITE" id="PS50893"/>
    </source>
</evidence>
<dbReference type="InterPro" id="IPR003593">
    <property type="entry name" value="AAA+_ATPase"/>
</dbReference>
<feature type="domain" description="ABC transporter" evidence="3">
    <location>
        <begin position="2"/>
        <end position="224"/>
    </location>
</feature>
<dbReference type="PROSITE" id="PS50893">
    <property type="entry name" value="ABC_TRANSPORTER_2"/>
    <property type="match status" value="1"/>
</dbReference>
<reference evidence="4 5" key="1">
    <citation type="submission" date="2010-07" db="EMBL/GenBank/DDBJ databases">
        <title>The draft genome of Paenibacillus curdlanolyticus YK9.</title>
        <authorList>
            <consortium name="US DOE Joint Genome Institute (JGI-PGF)"/>
            <person name="Lucas S."/>
            <person name="Copeland A."/>
            <person name="Lapidus A."/>
            <person name="Cheng J.-F."/>
            <person name="Bruce D."/>
            <person name="Goodwin L."/>
            <person name="Pitluck S."/>
            <person name="Land M.L."/>
            <person name="Hauser L."/>
            <person name="Chang Y.-J."/>
            <person name="Jeffries C."/>
            <person name="Anderson I.J."/>
            <person name="Johnson E."/>
            <person name="Loganathan U."/>
            <person name="Mulhopadhyay B."/>
            <person name="Kyrpides N."/>
            <person name="Woyke T.J."/>
        </authorList>
    </citation>
    <scope>NUCLEOTIDE SEQUENCE [LARGE SCALE GENOMIC DNA]</scope>
    <source>
        <strain evidence="4 5">YK9</strain>
    </source>
</reference>
<dbReference type="PANTHER" id="PTHR43158">
    <property type="entry name" value="SKFA PEPTIDE EXPORT ATP-BINDING PROTEIN SKFE"/>
    <property type="match status" value="1"/>
</dbReference>
<dbReference type="eggNOG" id="COG1131">
    <property type="taxonomic scope" value="Bacteria"/>
</dbReference>
<dbReference type="Pfam" id="PF00005">
    <property type="entry name" value="ABC_tran"/>
    <property type="match status" value="1"/>
</dbReference>
<evidence type="ECO:0000313" key="4">
    <source>
        <dbReference type="EMBL" id="EFM12829.1"/>
    </source>
</evidence>
<dbReference type="SUPFAM" id="SSF52540">
    <property type="entry name" value="P-loop containing nucleoside triphosphate hydrolases"/>
    <property type="match status" value="1"/>
</dbReference>
<protein>
    <submittedName>
        <fullName evidence="4">ABC transporter related protein</fullName>
    </submittedName>
</protein>
<keyword evidence="5" id="KW-1185">Reference proteome</keyword>
<dbReference type="InterPro" id="IPR027417">
    <property type="entry name" value="P-loop_NTPase"/>
</dbReference>
<sequence>MIVLDNVTKRFGLRKVLSGVSFHAPRGAITCLTGMNGVGKTTILKAIMGLTPIQGGSITIDGRTPHPAMYERVVFVPDHLPMPGSMKVAECLSFMNDFYRNWNPERAQSLMKMFKLNPKDRVRALSKGTAAKLNLVLGLAMDAEYMLMDEPFSGIDMFSREQIASVFSSELIEGRSVILTTHEVREVEHLLDHVVMLDNGKVTRTFDCEEVRIREGKSVVDVMREVYTTP</sequence>
<evidence type="ECO:0000256" key="2">
    <source>
        <dbReference type="ARBA" id="ARBA00022840"/>
    </source>
</evidence>
<dbReference type="GO" id="GO:0005524">
    <property type="term" value="F:ATP binding"/>
    <property type="evidence" value="ECO:0007669"/>
    <property type="project" value="UniProtKB-KW"/>
</dbReference>
<dbReference type="OrthoDB" id="9804819at2"/>
<dbReference type="EMBL" id="AEDD01000001">
    <property type="protein sequence ID" value="EFM12829.1"/>
    <property type="molecule type" value="Genomic_DNA"/>
</dbReference>
<dbReference type="PANTHER" id="PTHR43158:SF2">
    <property type="entry name" value="SKFA PEPTIDE EXPORT ATP-BINDING PROTEIN SKFE"/>
    <property type="match status" value="1"/>
</dbReference>
<dbReference type="RefSeq" id="WP_006036357.1">
    <property type="nucleotide sequence ID" value="NZ_AEDD01000001.1"/>
</dbReference>
<dbReference type="InterPro" id="IPR003439">
    <property type="entry name" value="ABC_transporter-like_ATP-bd"/>
</dbReference>
<gene>
    <name evidence="4" type="ORF">PaecuDRAFT_0340</name>
</gene>
<dbReference type="CDD" id="cd03230">
    <property type="entry name" value="ABC_DR_subfamily_A"/>
    <property type="match status" value="1"/>
</dbReference>
<name>E0I3G5_9BACL</name>
<dbReference type="STRING" id="717606.PaecuDRAFT_0340"/>
<dbReference type="Gene3D" id="3.40.50.300">
    <property type="entry name" value="P-loop containing nucleotide triphosphate hydrolases"/>
    <property type="match status" value="1"/>
</dbReference>
<proteinExistence type="predicted"/>
<organism evidence="4 5">
    <name type="scientific">Paenibacillus curdlanolyticus YK9</name>
    <dbReference type="NCBI Taxonomy" id="717606"/>
    <lineage>
        <taxon>Bacteria</taxon>
        <taxon>Bacillati</taxon>
        <taxon>Bacillota</taxon>
        <taxon>Bacilli</taxon>
        <taxon>Bacillales</taxon>
        <taxon>Paenibacillaceae</taxon>
        <taxon>Paenibacillus</taxon>
    </lineage>
</organism>
<accession>E0I3G5</accession>
<dbReference type="GO" id="GO:0016887">
    <property type="term" value="F:ATP hydrolysis activity"/>
    <property type="evidence" value="ECO:0007669"/>
    <property type="project" value="InterPro"/>
</dbReference>
<dbReference type="SMART" id="SM00382">
    <property type="entry name" value="AAA"/>
    <property type="match status" value="1"/>
</dbReference>
<keyword evidence="1" id="KW-0547">Nucleotide-binding</keyword>
<keyword evidence="2" id="KW-0067">ATP-binding</keyword>
<dbReference type="Proteomes" id="UP000005387">
    <property type="component" value="Unassembled WGS sequence"/>
</dbReference>
<dbReference type="AlphaFoldDB" id="E0I3G5"/>
<evidence type="ECO:0000256" key="1">
    <source>
        <dbReference type="ARBA" id="ARBA00022741"/>
    </source>
</evidence>